<dbReference type="eggNOG" id="ENOG502ZAP2">
    <property type="taxonomic scope" value="Bacteria"/>
</dbReference>
<gene>
    <name evidence="2" type="ORF">BEN76_05835</name>
</gene>
<feature type="signal peptide" evidence="1">
    <location>
        <begin position="1"/>
        <end position="30"/>
    </location>
</feature>
<dbReference type="STRING" id="487316.BEN76_05835"/>
<sequence length="229" mass="25585">MWLHASLLKLLSMQCLCAWLCILFVQYVHASPLLNTDDPEITAYAHCQLETSVVASKPSATVSQFNTACQVVKGVETSLGYANTSAIANSTAWSAQIKSVLVPMQRWGLAASLSTTKNDSPVGDQRAWFLNFPSAVSLNDGHIHLYSNIGYQKVQSHDDLMRWSTAMDIGLTQNTEISLEFFNQDRQAPFTQAVIHHVFSDVLSLEFSFGQRLKDFRQRWFGFGLSFTP</sequence>
<organism evidence="2 3">
    <name type="scientific">Acinetobacter soli</name>
    <dbReference type="NCBI Taxonomy" id="487316"/>
    <lineage>
        <taxon>Bacteria</taxon>
        <taxon>Pseudomonadati</taxon>
        <taxon>Pseudomonadota</taxon>
        <taxon>Gammaproteobacteria</taxon>
        <taxon>Moraxellales</taxon>
        <taxon>Moraxellaceae</taxon>
        <taxon>Acinetobacter</taxon>
    </lineage>
</organism>
<reference evidence="2 3" key="1">
    <citation type="submission" date="2016-08" db="EMBL/GenBank/DDBJ databases">
        <title>Complete genome sequence of Acinetobacter baylyi strain GFJ2.</title>
        <authorList>
            <person name="Tabata M."/>
            <person name="Kuboki S."/>
            <person name="Gibu N."/>
            <person name="Kinouchi Y."/>
            <person name="Vangnai A."/>
            <person name="Kasai D."/>
            <person name="Fukuda M."/>
        </authorList>
    </citation>
    <scope>NUCLEOTIDE SEQUENCE [LARGE SCALE GENOMIC DNA]</scope>
    <source>
        <strain evidence="2 3">GFJ2</strain>
    </source>
</reference>
<name>A0A1P8EH82_9GAMM</name>
<dbReference type="Proteomes" id="UP000185674">
    <property type="component" value="Chromosome"/>
</dbReference>
<protein>
    <submittedName>
        <fullName evidence="2">Uncharacterized protein</fullName>
    </submittedName>
</protein>
<evidence type="ECO:0000313" key="2">
    <source>
        <dbReference type="EMBL" id="APV35564.1"/>
    </source>
</evidence>
<proteinExistence type="predicted"/>
<dbReference type="RefSeq" id="WP_076032561.1">
    <property type="nucleotide sequence ID" value="NZ_CP016896.1"/>
</dbReference>
<keyword evidence="1" id="KW-0732">Signal</keyword>
<evidence type="ECO:0000313" key="3">
    <source>
        <dbReference type="Proteomes" id="UP000185674"/>
    </source>
</evidence>
<accession>A0A1P8EH82</accession>
<evidence type="ECO:0000256" key="1">
    <source>
        <dbReference type="SAM" id="SignalP"/>
    </source>
</evidence>
<dbReference type="AlphaFoldDB" id="A0A1P8EH82"/>
<dbReference type="KEGG" id="asol:BEN76_05835"/>
<feature type="chain" id="PRO_5012546377" evidence="1">
    <location>
        <begin position="31"/>
        <end position="229"/>
    </location>
</feature>
<dbReference type="EMBL" id="CP016896">
    <property type="protein sequence ID" value="APV35564.1"/>
    <property type="molecule type" value="Genomic_DNA"/>
</dbReference>